<evidence type="ECO:0000259" key="1">
    <source>
        <dbReference type="Pfam" id="PF16391"/>
    </source>
</evidence>
<evidence type="ECO:0000313" key="3">
    <source>
        <dbReference type="Proteomes" id="UP000253961"/>
    </source>
</evidence>
<gene>
    <name evidence="2" type="ORF">DU508_09220</name>
</gene>
<dbReference type="InterPro" id="IPR032164">
    <property type="entry name" value="DUF5000"/>
</dbReference>
<name>A0A369Q259_9SPHI</name>
<sequence>MKIIFNITFICFISIVFFGCKKYDDDYKAYLDNKEIKYSGKIAKAGYNTGNLRAELFWNPSPDPSITKYVITWNNGASKLELAATSHNPSDVVKVIIPDLDEYVYSFSVVSYDNEGNKSIATEINNVRVFGAAYVATLLNRAVNTGDPYKFLPDGTLQLNFNKRDTMNVATTIRYTNVLGAVEERQLLAEENSIVIPNYKTGTTIQYRSSYIPEIGSIDAFNVAQFSDFPTIIKITECDKSLFKELNLPTDVGAEYGWVLPHLWDNITGQDQGFHTGGSGMPQSFSFDIGEEVQLDNFRLWQRENALYDVGNLKVFEVWGSNNPNPNGSWDSWTKLQTFTSFKPSGLPRGQNSDADKTFAQAGEKFTFPANISKFRYLRFKVLETWGGANYLHLTEVTFYKRN</sequence>
<accession>A0A369Q259</accession>
<dbReference type="RefSeq" id="WP_115402508.1">
    <property type="nucleotide sequence ID" value="NZ_QPKV01000003.1"/>
</dbReference>
<feature type="domain" description="DUF5000" evidence="1">
    <location>
        <begin position="264"/>
        <end position="401"/>
    </location>
</feature>
<organism evidence="2 3">
    <name type="scientific">Pedobacter chinensis</name>
    <dbReference type="NCBI Taxonomy" id="2282421"/>
    <lineage>
        <taxon>Bacteria</taxon>
        <taxon>Pseudomonadati</taxon>
        <taxon>Bacteroidota</taxon>
        <taxon>Sphingobacteriia</taxon>
        <taxon>Sphingobacteriales</taxon>
        <taxon>Sphingobacteriaceae</taxon>
        <taxon>Pedobacter</taxon>
    </lineage>
</organism>
<dbReference type="SUPFAM" id="SSF49785">
    <property type="entry name" value="Galactose-binding domain-like"/>
    <property type="match status" value="1"/>
</dbReference>
<reference evidence="2 3" key="1">
    <citation type="submission" date="2018-07" db="EMBL/GenBank/DDBJ databases">
        <title>Pedobacter sp. nov., isolated from soil.</title>
        <authorList>
            <person name="Zhou L.Y."/>
            <person name="Du Z.J."/>
        </authorList>
    </citation>
    <scope>NUCLEOTIDE SEQUENCE [LARGE SCALE GENOMIC DNA]</scope>
    <source>
        <strain evidence="2 3">JDX94</strain>
    </source>
</reference>
<dbReference type="Pfam" id="PF16391">
    <property type="entry name" value="DUF5000"/>
    <property type="match status" value="1"/>
</dbReference>
<protein>
    <recommendedName>
        <fullName evidence="1">DUF5000 domain-containing protein</fullName>
    </recommendedName>
</protein>
<dbReference type="OrthoDB" id="1043438at2"/>
<dbReference type="Proteomes" id="UP000253961">
    <property type="component" value="Unassembled WGS sequence"/>
</dbReference>
<dbReference type="InterPro" id="IPR008979">
    <property type="entry name" value="Galactose-bd-like_sf"/>
</dbReference>
<dbReference type="Gene3D" id="2.60.120.260">
    <property type="entry name" value="Galactose-binding domain-like"/>
    <property type="match status" value="1"/>
</dbReference>
<dbReference type="PROSITE" id="PS51257">
    <property type="entry name" value="PROKAR_LIPOPROTEIN"/>
    <property type="match status" value="1"/>
</dbReference>
<dbReference type="AlphaFoldDB" id="A0A369Q259"/>
<proteinExistence type="predicted"/>
<comment type="caution">
    <text evidence="2">The sequence shown here is derived from an EMBL/GenBank/DDBJ whole genome shotgun (WGS) entry which is preliminary data.</text>
</comment>
<dbReference type="EMBL" id="QPKV01000003">
    <property type="protein sequence ID" value="RDC57337.1"/>
    <property type="molecule type" value="Genomic_DNA"/>
</dbReference>
<keyword evidence="3" id="KW-1185">Reference proteome</keyword>
<dbReference type="Pfam" id="PF16389">
    <property type="entry name" value="DUF4998"/>
    <property type="match status" value="1"/>
</dbReference>
<evidence type="ECO:0000313" key="2">
    <source>
        <dbReference type="EMBL" id="RDC57337.1"/>
    </source>
</evidence>